<dbReference type="InterPro" id="IPR022742">
    <property type="entry name" value="Hydrolase_4"/>
</dbReference>
<dbReference type="InterPro" id="IPR051044">
    <property type="entry name" value="MAG_DAG_Lipase"/>
</dbReference>
<gene>
    <name evidence="2" type="ORF">CV103_17875</name>
</gene>
<dbReference type="AlphaFoldDB" id="A0A2T4HNH0"/>
<evidence type="ECO:0000313" key="3">
    <source>
        <dbReference type="Proteomes" id="UP000241206"/>
    </source>
</evidence>
<dbReference type="Pfam" id="PF12146">
    <property type="entry name" value="Hydrolase_4"/>
    <property type="match status" value="1"/>
</dbReference>
<name>A0A2T4HNH0_9SPHN</name>
<evidence type="ECO:0000313" key="2">
    <source>
        <dbReference type="EMBL" id="PTD17362.1"/>
    </source>
</evidence>
<proteinExistence type="predicted"/>
<comment type="caution">
    <text evidence="2">The sequence shown here is derived from an EMBL/GenBank/DDBJ whole genome shotgun (WGS) entry which is preliminary data.</text>
</comment>
<dbReference type="Proteomes" id="UP000241206">
    <property type="component" value="Unassembled WGS sequence"/>
</dbReference>
<dbReference type="EMBL" id="PHHF01000075">
    <property type="protein sequence ID" value="PTD17362.1"/>
    <property type="molecule type" value="Genomic_DNA"/>
</dbReference>
<feature type="domain" description="Serine aminopeptidase S33" evidence="1">
    <location>
        <begin position="44"/>
        <end position="300"/>
    </location>
</feature>
<sequence length="319" mass="34588">MDAPRNIDSGGRRSLPVGMRIDSWRASDGWALRCFDWPAPAGGAARGSLLFQSGRGDFIEKYLQAIGHWHDRGWAVTGFDWRGQGGSGRFLADPAVGHAESFDRWVEDLDGFVAAWLAGTPGPHVLVGHSMGGHLLLRLLAERHPQIDAAVLLAPMLGYAAGPLPGWAVRWIAGAACRLGLAGRAAWTERLGDGDGPSHRQRNLTHDLAQYADELWWRDRHPELALGAPSWGWLRAGAESMAALAAPGTLEGVATPTLILATPTDRLVDARAIARAAARMPDAELRWFPAAAHELLRERDDIRRAALGMIDAFLAEHAR</sequence>
<dbReference type="GO" id="GO:0016787">
    <property type="term" value="F:hydrolase activity"/>
    <property type="evidence" value="ECO:0007669"/>
    <property type="project" value="UniProtKB-KW"/>
</dbReference>
<protein>
    <submittedName>
        <fullName evidence="2">Alpha/beta hydrolase</fullName>
    </submittedName>
</protein>
<dbReference type="SUPFAM" id="SSF53474">
    <property type="entry name" value="alpha/beta-Hydrolases"/>
    <property type="match status" value="1"/>
</dbReference>
<keyword evidence="2" id="KW-0378">Hydrolase</keyword>
<dbReference type="PANTHER" id="PTHR11614">
    <property type="entry name" value="PHOSPHOLIPASE-RELATED"/>
    <property type="match status" value="1"/>
</dbReference>
<keyword evidence="3" id="KW-1185">Reference proteome</keyword>
<organism evidence="2 3">
    <name type="scientific">Edaphosphingomonas fennica</name>
    <dbReference type="NCBI Taxonomy" id="114404"/>
    <lineage>
        <taxon>Bacteria</taxon>
        <taxon>Pseudomonadati</taxon>
        <taxon>Pseudomonadota</taxon>
        <taxon>Alphaproteobacteria</taxon>
        <taxon>Sphingomonadales</taxon>
        <taxon>Rhizorhabdaceae</taxon>
        <taxon>Edaphosphingomonas</taxon>
    </lineage>
</organism>
<evidence type="ECO:0000259" key="1">
    <source>
        <dbReference type="Pfam" id="PF12146"/>
    </source>
</evidence>
<dbReference type="InterPro" id="IPR029058">
    <property type="entry name" value="AB_hydrolase_fold"/>
</dbReference>
<dbReference type="Gene3D" id="3.40.50.1820">
    <property type="entry name" value="alpha/beta hydrolase"/>
    <property type="match status" value="1"/>
</dbReference>
<dbReference type="RefSeq" id="WP_107395711.1">
    <property type="nucleotide sequence ID" value="NZ_PHHF01000075.1"/>
</dbReference>
<accession>A0A2T4HNH0</accession>
<reference evidence="2 3" key="1">
    <citation type="submission" date="2017-11" db="EMBL/GenBank/DDBJ databases">
        <title>Sphingomonas oleivorans sp. nov., isolated from oil-contaminated soil.</title>
        <authorList>
            <person name="Wang L."/>
            <person name="Chen L."/>
        </authorList>
    </citation>
    <scope>NUCLEOTIDE SEQUENCE [LARGE SCALE GENOMIC DNA]</scope>
    <source>
        <strain evidence="2 3">K101</strain>
    </source>
</reference>